<sequence length="343" mass="37733">MKIIDLRSDTVTRPSQCMLDAMMRAKVGDDVFGEDPTVQTLEAMLAERAGMEAAIFAPSGTQSNLLGIMAHCERGDEYIVGQTAHTYLWEGGGAAVLGSVQPQPLDFEKDGSLALDKVKLAIKPIDDHHARSKLLCLENTIAGKVLPLDYLKNAAQFCQSHGLASHLDGARVFNAAVKLNVELRVISQYFDSISICLSKGLGAPVGSVLCGTKDFIKKARRWRKVLGGGMRQAGIMAAAGIYALENNIARLKQDHDNAAWLAESLTTIHAIEVDKDSLQTNILFIKTPNHYTDLQTYLHQQGILFPKQPNNKNLIRLVTHLDVTHEDIDRVIQMIKNFYSSKV</sequence>
<reference evidence="8 9" key="1">
    <citation type="journal article" date="2013" name="Int. J. Med. Microbiol.">
        <title>Legionella oakridgensis ATCC 33761 genome sequence and phenotypic characterization reveals its replication capacity in amoebae.</title>
        <authorList>
            <person name="Brzuszkiewicz E."/>
            <person name="Schulz T."/>
            <person name="Rydzewski K."/>
            <person name="Daniel R."/>
            <person name="Gillmaier N."/>
            <person name="Dittmann C."/>
            <person name="Holland G."/>
            <person name="Schunder E."/>
            <person name="Lautner M."/>
            <person name="Eisenreich W."/>
            <person name="Luck C."/>
            <person name="Heuner K."/>
        </authorList>
    </citation>
    <scope>NUCLEOTIDE SEQUENCE [LARGE SCALE GENOMIC DNA]</scope>
    <source>
        <strain>OR-10</strain>
        <strain evidence="9">ATCC 33761</strain>
    </source>
</reference>
<feature type="modified residue" description="N6-(pyridoxal phosphate)lysine" evidence="6">
    <location>
        <position position="199"/>
    </location>
</feature>
<dbReference type="GO" id="GO:0008732">
    <property type="term" value="F:L-allo-threonine aldolase activity"/>
    <property type="evidence" value="ECO:0007669"/>
    <property type="project" value="TreeGrafter"/>
</dbReference>
<accession>W0B997</accession>
<dbReference type="PATRIC" id="fig|1268635.3.peg.1602"/>
<dbReference type="NCBIfam" id="NF007825">
    <property type="entry name" value="PRK10534.1"/>
    <property type="match status" value="1"/>
</dbReference>
<dbReference type="InterPro" id="IPR015422">
    <property type="entry name" value="PyrdxlP-dep_Trfase_small"/>
</dbReference>
<dbReference type="HOGENOM" id="CLU_029381_0_3_6"/>
<dbReference type="EC" id="4.1.2.5" evidence="8"/>
<comment type="similarity">
    <text evidence="2">Belongs to the threonine aldolase family.</text>
</comment>
<keyword evidence="4" id="KW-0663">Pyridoxal phosphate</keyword>
<dbReference type="Gene3D" id="3.40.640.10">
    <property type="entry name" value="Type I PLP-dependent aspartate aminotransferase-like (Major domain)"/>
    <property type="match status" value="1"/>
</dbReference>
<comment type="cofactor">
    <cofactor evidence="1">
        <name>pyridoxal 5'-phosphate</name>
        <dbReference type="ChEBI" id="CHEBI:597326"/>
    </cofactor>
</comment>
<dbReference type="KEGG" id="lok:Loa_01575"/>
<dbReference type="Proteomes" id="UP000018838">
    <property type="component" value="Chromosome"/>
</dbReference>
<dbReference type="Gene3D" id="3.90.1150.10">
    <property type="entry name" value="Aspartate Aminotransferase, domain 1"/>
    <property type="match status" value="1"/>
</dbReference>
<dbReference type="RefSeq" id="WP_081724971.1">
    <property type="nucleotide sequence ID" value="NZ_CP004006.1"/>
</dbReference>
<organism evidence="8 9">
    <name type="scientific">Legionella oakridgensis ATCC 33761 = DSM 21215</name>
    <dbReference type="NCBI Taxonomy" id="1268635"/>
    <lineage>
        <taxon>Bacteria</taxon>
        <taxon>Pseudomonadati</taxon>
        <taxon>Pseudomonadota</taxon>
        <taxon>Gammaproteobacteria</taxon>
        <taxon>Legionellales</taxon>
        <taxon>Legionellaceae</taxon>
        <taxon>Legionella</taxon>
    </lineage>
</organism>
<dbReference type="PANTHER" id="PTHR48097:SF9">
    <property type="entry name" value="L-THREONINE ALDOLASE"/>
    <property type="match status" value="1"/>
</dbReference>
<evidence type="ECO:0000256" key="2">
    <source>
        <dbReference type="ARBA" id="ARBA00006966"/>
    </source>
</evidence>
<evidence type="ECO:0000256" key="6">
    <source>
        <dbReference type="PIRSR" id="PIRSR017617-1"/>
    </source>
</evidence>
<name>W0B997_9GAMM</name>
<evidence type="ECO:0000313" key="9">
    <source>
        <dbReference type="Proteomes" id="UP000018838"/>
    </source>
</evidence>
<comment type="subunit">
    <text evidence="3">Homotetramer.</text>
</comment>
<dbReference type="InterPro" id="IPR001597">
    <property type="entry name" value="ArAA_b-elim_lyase/Thr_aldolase"/>
</dbReference>
<dbReference type="eggNOG" id="COG2008">
    <property type="taxonomic scope" value="Bacteria"/>
</dbReference>
<evidence type="ECO:0000256" key="5">
    <source>
        <dbReference type="ARBA" id="ARBA00023239"/>
    </source>
</evidence>
<feature type="domain" description="Aromatic amino acid beta-eliminating lyase/threonine aldolase" evidence="7">
    <location>
        <begin position="5"/>
        <end position="286"/>
    </location>
</feature>
<dbReference type="Pfam" id="PF01212">
    <property type="entry name" value="Beta_elim_lyase"/>
    <property type="match status" value="1"/>
</dbReference>
<dbReference type="PANTHER" id="PTHR48097">
    <property type="entry name" value="L-THREONINE ALDOLASE-RELATED"/>
    <property type="match status" value="1"/>
</dbReference>
<keyword evidence="9" id="KW-1185">Reference proteome</keyword>
<dbReference type="FunFam" id="3.40.640.10:FF:000030">
    <property type="entry name" value="Low-specificity L-threonine aldolase"/>
    <property type="match status" value="1"/>
</dbReference>
<evidence type="ECO:0000259" key="7">
    <source>
        <dbReference type="Pfam" id="PF01212"/>
    </source>
</evidence>
<dbReference type="NCBIfam" id="NF041359">
    <property type="entry name" value="GntG_guanitoxin"/>
    <property type="match status" value="1"/>
</dbReference>
<dbReference type="AlphaFoldDB" id="W0B997"/>
<dbReference type="GO" id="GO:0006545">
    <property type="term" value="P:glycine biosynthetic process"/>
    <property type="evidence" value="ECO:0007669"/>
    <property type="project" value="TreeGrafter"/>
</dbReference>
<dbReference type="InterPro" id="IPR015424">
    <property type="entry name" value="PyrdxlP-dep_Trfase"/>
</dbReference>
<dbReference type="InterPro" id="IPR015421">
    <property type="entry name" value="PyrdxlP-dep_Trfase_major"/>
</dbReference>
<dbReference type="CDD" id="cd06502">
    <property type="entry name" value="TA_like"/>
    <property type="match status" value="1"/>
</dbReference>
<keyword evidence="5 8" id="KW-0456">Lyase</keyword>
<protein>
    <submittedName>
        <fullName evidence="8">Threonine aldolase</fullName>
        <ecNumber evidence="8">4.1.2.5</ecNumber>
    </submittedName>
</protein>
<dbReference type="GO" id="GO:0006567">
    <property type="term" value="P:L-threonine catabolic process"/>
    <property type="evidence" value="ECO:0007669"/>
    <property type="project" value="TreeGrafter"/>
</dbReference>
<dbReference type="EMBL" id="CP004006">
    <property type="protein sequence ID" value="AHE67123.1"/>
    <property type="molecule type" value="Genomic_DNA"/>
</dbReference>
<dbReference type="InterPro" id="IPR023603">
    <property type="entry name" value="Low_specificity_L-TA-like"/>
</dbReference>
<evidence type="ECO:0000256" key="4">
    <source>
        <dbReference type="ARBA" id="ARBA00022898"/>
    </source>
</evidence>
<gene>
    <name evidence="8" type="ORF">Loa_01575</name>
</gene>
<proteinExistence type="inferred from homology"/>
<evidence type="ECO:0000256" key="1">
    <source>
        <dbReference type="ARBA" id="ARBA00001933"/>
    </source>
</evidence>
<dbReference type="PIRSF" id="PIRSF017617">
    <property type="entry name" value="Thr_aldolase"/>
    <property type="match status" value="1"/>
</dbReference>
<evidence type="ECO:0000313" key="8">
    <source>
        <dbReference type="EMBL" id="AHE67123.1"/>
    </source>
</evidence>
<dbReference type="SUPFAM" id="SSF53383">
    <property type="entry name" value="PLP-dependent transferases"/>
    <property type="match status" value="1"/>
</dbReference>
<dbReference type="STRING" id="1268635.Loa_01575"/>
<evidence type="ECO:0000256" key="3">
    <source>
        <dbReference type="ARBA" id="ARBA00011881"/>
    </source>
</evidence>
<dbReference type="GO" id="GO:0005829">
    <property type="term" value="C:cytosol"/>
    <property type="evidence" value="ECO:0007669"/>
    <property type="project" value="TreeGrafter"/>
</dbReference>